<feature type="binding site" evidence="7">
    <location>
        <position position="188"/>
    </location>
    <ligand>
        <name>S-adenosyl-L-methionine</name>
        <dbReference type="ChEBI" id="CHEBI:59789"/>
    </ligand>
</feature>
<dbReference type="InterPro" id="IPR011023">
    <property type="entry name" value="Nop2p"/>
</dbReference>
<dbReference type="GO" id="GO:0030488">
    <property type="term" value="P:tRNA methylation"/>
    <property type="evidence" value="ECO:0007669"/>
    <property type="project" value="TreeGrafter"/>
</dbReference>
<dbReference type="Pfam" id="PF17125">
    <property type="entry name" value="Methyltr_RsmF_N"/>
    <property type="match status" value="1"/>
</dbReference>
<protein>
    <submittedName>
        <fullName evidence="9">SAM-dependent tRNA/rRNA cytosine-C5 methylase</fullName>
    </submittedName>
</protein>
<dbReference type="PANTHER" id="PTHR22807">
    <property type="entry name" value="NOP2 YEAST -RELATED NOL1/NOP2/FMU SUN DOMAIN-CONTAINING"/>
    <property type="match status" value="1"/>
</dbReference>
<evidence type="ECO:0000256" key="6">
    <source>
        <dbReference type="ARBA" id="ARBA00022884"/>
    </source>
</evidence>
<dbReference type="PRINTS" id="PR02008">
    <property type="entry name" value="RCMTFAMILY"/>
</dbReference>
<sequence>MLEKLFSLGYSKTFAERYYQLWGERAIRIAEAMEKPLPRCFRVNTLKGTISEITKRLMKKGFQFTRVPWAREGFCLTREPFSITSTPEYLTGLIYIQEASSMYPPVALDPKPGEIVADMAAAPGGKTSYMAQLMENKGLIFAFDVDEERLKETRLNLSRLGVLNTILIHKSSLYIDELNMSFDKILLDAPCTGSGTIHKNPERKHNRTLDDIKFCQGLQMKMIEKALEVLKPGGILVYSTCSLEPEENEFVIQWALDNFDIELLPLRYGEPALINPFGIELSPEIKKARRFYPDTHKTSGFFIAKIRKKG</sequence>
<proteinExistence type="inferred from homology"/>
<dbReference type="Gene3D" id="3.30.70.1170">
    <property type="entry name" value="Sun protein, domain 3"/>
    <property type="match status" value="1"/>
</dbReference>
<feature type="binding site" evidence="7">
    <location>
        <begin position="120"/>
        <end position="126"/>
    </location>
    <ligand>
        <name>S-adenosyl-L-methionine</name>
        <dbReference type="ChEBI" id="CHEBI:59789"/>
    </ligand>
</feature>
<dbReference type="Pfam" id="PF01189">
    <property type="entry name" value="Methyltr_RsmB-F"/>
    <property type="match status" value="1"/>
</dbReference>
<dbReference type="InterPro" id="IPR018314">
    <property type="entry name" value="RsmB/NOL1/NOP2-like_CS"/>
</dbReference>
<dbReference type="GO" id="GO:0003723">
    <property type="term" value="F:RNA binding"/>
    <property type="evidence" value="ECO:0007669"/>
    <property type="project" value="UniProtKB-UniRule"/>
</dbReference>
<dbReference type="PROSITE" id="PS01153">
    <property type="entry name" value="NOL1_NOP2_SUN"/>
    <property type="match status" value="1"/>
</dbReference>
<evidence type="ECO:0000259" key="8">
    <source>
        <dbReference type="PROSITE" id="PS51686"/>
    </source>
</evidence>
<comment type="caution">
    <text evidence="7">Lacks conserved residue(s) required for the propagation of feature annotation.</text>
</comment>
<dbReference type="Proteomes" id="UP000324354">
    <property type="component" value="Chromosome"/>
</dbReference>
<comment type="similarity">
    <text evidence="1 7">Belongs to the class I-like SAM-binding methyltransferase superfamily. RsmB/NOP family.</text>
</comment>
<keyword evidence="4 7" id="KW-0808">Transferase</keyword>
<dbReference type="GeneID" id="41713060"/>
<dbReference type="AlphaFoldDB" id="A0A5C0XQ87"/>
<dbReference type="GeneID" id="13301853"/>
<evidence type="ECO:0000256" key="7">
    <source>
        <dbReference type="PROSITE-ProRule" id="PRU01023"/>
    </source>
</evidence>
<dbReference type="NCBIfam" id="TIGR00446">
    <property type="entry name" value="nop2p"/>
    <property type="match status" value="1"/>
</dbReference>
<dbReference type="InterPro" id="IPR031341">
    <property type="entry name" value="Methyltr_RsmF_N"/>
</dbReference>
<gene>
    <name evidence="9" type="ORF">PFDSM3638_06265</name>
</gene>
<dbReference type="PANTHER" id="PTHR22807:SF74">
    <property type="entry name" value="TRNA (CYTOSINE(48)-C(5))-METHYLTRANSFERASE"/>
    <property type="match status" value="1"/>
</dbReference>
<dbReference type="EMBL" id="CP023154">
    <property type="protein sequence ID" value="QEK78899.1"/>
    <property type="molecule type" value="Genomic_DNA"/>
</dbReference>
<dbReference type="InterPro" id="IPR049560">
    <property type="entry name" value="MeTrfase_RsmB-F_NOP2_cat"/>
</dbReference>
<feature type="binding site" evidence="7">
    <location>
        <position position="144"/>
    </location>
    <ligand>
        <name>S-adenosyl-L-methionine</name>
        <dbReference type="ChEBI" id="CHEBI:59789"/>
    </ligand>
</feature>
<evidence type="ECO:0000256" key="1">
    <source>
        <dbReference type="ARBA" id="ARBA00007494"/>
    </source>
</evidence>
<name>A0A5C0XQ87_PYRFU</name>
<evidence type="ECO:0000256" key="4">
    <source>
        <dbReference type="ARBA" id="ARBA00022679"/>
    </source>
</evidence>
<dbReference type="OrthoDB" id="14725at2157"/>
<evidence type="ECO:0000256" key="5">
    <source>
        <dbReference type="ARBA" id="ARBA00022691"/>
    </source>
</evidence>
<dbReference type="GO" id="GO:0016428">
    <property type="term" value="F:tRNA (cytidine-5-)-methyltransferase activity"/>
    <property type="evidence" value="ECO:0007669"/>
    <property type="project" value="TreeGrafter"/>
</dbReference>
<reference evidence="9 10" key="1">
    <citation type="submission" date="2017-08" db="EMBL/GenBank/DDBJ databases">
        <title>Resequencing and Reannotation of the genome of Pyrococcus furiosus type strain DSM3638.</title>
        <authorList>
            <person name="Reichelt R.M."/>
            <person name="Bunk B."/>
        </authorList>
    </citation>
    <scope>NUCLEOTIDE SEQUENCE [LARGE SCALE GENOMIC DNA]</scope>
    <source>
        <strain evidence="9 10">DSM 3638</strain>
    </source>
</reference>
<dbReference type="PROSITE" id="PS51686">
    <property type="entry name" value="SAM_MT_RSMB_NOP"/>
    <property type="match status" value="1"/>
</dbReference>
<keyword evidence="2" id="KW-0963">Cytoplasm</keyword>
<evidence type="ECO:0000256" key="3">
    <source>
        <dbReference type="ARBA" id="ARBA00022603"/>
    </source>
</evidence>
<dbReference type="InterPro" id="IPR001678">
    <property type="entry name" value="MeTrfase_RsmB-F_NOP2_dom"/>
</dbReference>
<keyword evidence="3 7" id="KW-0489">Methyltransferase</keyword>
<dbReference type="CDD" id="cd02440">
    <property type="entry name" value="AdoMet_MTases"/>
    <property type="match status" value="1"/>
</dbReference>
<evidence type="ECO:0000313" key="10">
    <source>
        <dbReference type="Proteomes" id="UP000324354"/>
    </source>
</evidence>
<evidence type="ECO:0000256" key="2">
    <source>
        <dbReference type="ARBA" id="ARBA00022490"/>
    </source>
</evidence>
<dbReference type="SUPFAM" id="SSF53335">
    <property type="entry name" value="S-adenosyl-L-methionine-dependent methyltransferases"/>
    <property type="match status" value="1"/>
</dbReference>
<keyword evidence="6 7" id="KW-0694">RNA-binding</keyword>
<keyword evidence="5 7" id="KW-0949">S-adenosyl-L-methionine</keyword>
<dbReference type="RefSeq" id="WP_011012401.1">
    <property type="nucleotide sequence ID" value="NC_003413.1"/>
</dbReference>
<dbReference type="InterPro" id="IPR023267">
    <property type="entry name" value="RCMT"/>
</dbReference>
<organism evidence="9 10">
    <name type="scientific">Pyrococcus furiosus (strain ATCC 43587 / DSM 3638 / JCM 8422 / Vc1)</name>
    <dbReference type="NCBI Taxonomy" id="186497"/>
    <lineage>
        <taxon>Archaea</taxon>
        <taxon>Methanobacteriati</taxon>
        <taxon>Methanobacteriota</taxon>
        <taxon>Thermococci</taxon>
        <taxon>Thermococcales</taxon>
        <taxon>Thermococcaceae</taxon>
        <taxon>Pyrococcus</taxon>
    </lineage>
</organism>
<feature type="domain" description="SAM-dependent MTase RsmB/NOP-type" evidence="8">
    <location>
        <begin position="29"/>
        <end position="309"/>
    </location>
</feature>
<feature type="active site" description="Nucleophile" evidence="7">
    <location>
        <position position="241"/>
    </location>
</feature>
<evidence type="ECO:0000313" key="9">
    <source>
        <dbReference type="EMBL" id="QEK78899.1"/>
    </source>
</evidence>
<accession>A0A5C0XQ87</accession>
<dbReference type="InterPro" id="IPR029063">
    <property type="entry name" value="SAM-dependent_MTases_sf"/>
</dbReference>
<dbReference type="Gene3D" id="3.40.50.150">
    <property type="entry name" value="Vaccinia Virus protein VP39"/>
    <property type="match status" value="1"/>
</dbReference>